<evidence type="ECO:0000256" key="1">
    <source>
        <dbReference type="SAM" id="MobiDB-lite"/>
    </source>
</evidence>
<keyword evidence="3" id="KW-1185">Reference proteome</keyword>
<dbReference type="Proteomes" id="UP000076154">
    <property type="component" value="Unassembled WGS sequence"/>
</dbReference>
<reference evidence="2" key="1">
    <citation type="submission" date="2018-04" db="EMBL/GenBank/DDBJ databases">
        <title>Whole genome sequencing of Hypsizygus marmoreus.</title>
        <authorList>
            <person name="Choi I.-G."/>
            <person name="Min B."/>
            <person name="Kim J.-G."/>
            <person name="Kim S."/>
            <person name="Oh Y.-L."/>
            <person name="Kong W.-S."/>
            <person name="Park H."/>
            <person name="Jeong J."/>
            <person name="Song E.-S."/>
        </authorList>
    </citation>
    <scope>NUCLEOTIDE SEQUENCE [LARGE SCALE GENOMIC DNA]</scope>
    <source>
        <strain evidence="2">51987-8</strain>
    </source>
</reference>
<dbReference type="EMBL" id="LUEZ02000085">
    <property type="protein sequence ID" value="RDB19063.1"/>
    <property type="molecule type" value="Genomic_DNA"/>
</dbReference>
<dbReference type="AlphaFoldDB" id="A0A369JH82"/>
<protein>
    <submittedName>
        <fullName evidence="2">Uncharacterized protein</fullName>
    </submittedName>
</protein>
<organism evidence="2 3">
    <name type="scientific">Hypsizygus marmoreus</name>
    <name type="common">White beech mushroom</name>
    <name type="synonym">Agaricus marmoreus</name>
    <dbReference type="NCBI Taxonomy" id="39966"/>
    <lineage>
        <taxon>Eukaryota</taxon>
        <taxon>Fungi</taxon>
        <taxon>Dikarya</taxon>
        <taxon>Basidiomycota</taxon>
        <taxon>Agaricomycotina</taxon>
        <taxon>Agaricomycetes</taxon>
        <taxon>Agaricomycetidae</taxon>
        <taxon>Agaricales</taxon>
        <taxon>Tricholomatineae</taxon>
        <taxon>Lyophyllaceae</taxon>
        <taxon>Hypsizygus</taxon>
    </lineage>
</organism>
<sequence>MEFEELSLKGIDPSLGPKIPHPGPDLDASGEKSEEAQTSIPLIYPPSINTATTTLDELRALVAVRTPPGVLCVDDRGAVYRAVHDNPLTVTSAYASDNPQHPLFLLALQYLQSLLDAGIIIPEPSPLLDVVYKDYSPAEKPSFSSPAKSQPTPTPPRHHELLLTRDAVPAILSVFGLNRSAGADLLRAVEQARVRVSEEWEGCSLTLIFSVGLGGWVVGSSVGFFVCLYPPPVSSGCVVLRCS</sequence>
<comment type="caution">
    <text evidence="2">The sequence shown here is derived from an EMBL/GenBank/DDBJ whole genome shotgun (WGS) entry which is preliminary data.</text>
</comment>
<proteinExistence type="predicted"/>
<dbReference type="InParanoid" id="A0A369JH82"/>
<gene>
    <name evidence="2" type="ORF">Hypma_014286</name>
</gene>
<evidence type="ECO:0000313" key="2">
    <source>
        <dbReference type="EMBL" id="RDB19063.1"/>
    </source>
</evidence>
<dbReference type="OrthoDB" id="5562676at2759"/>
<evidence type="ECO:0000313" key="3">
    <source>
        <dbReference type="Proteomes" id="UP000076154"/>
    </source>
</evidence>
<name>A0A369JH82_HYPMA</name>
<dbReference type="FunCoup" id="A0A369JH82">
    <property type="interactions" value="18"/>
</dbReference>
<accession>A0A369JH82</accession>
<feature type="region of interest" description="Disordered" evidence="1">
    <location>
        <begin position="1"/>
        <end position="36"/>
    </location>
</feature>